<evidence type="ECO:0000256" key="1">
    <source>
        <dbReference type="ARBA" id="ARBA00022676"/>
    </source>
</evidence>
<accession>A0ABY5M3H0</accession>
<gene>
    <name evidence="5" type="ORF">NQV15_12875</name>
</gene>
<dbReference type="EMBL" id="CP102173">
    <property type="protein sequence ID" value="UUP12743.1"/>
    <property type="molecule type" value="Genomic_DNA"/>
</dbReference>
<reference evidence="5 6" key="1">
    <citation type="submission" date="2022-08" db="EMBL/GenBank/DDBJ databases">
        <title>novel species in genus Aeromicrobium.</title>
        <authorList>
            <person name="Ye L."/>
        </authorList>
    </citation>
    <scope>NUCLEOTIDE SEQUENCE [LARGE SCALE GENOMIC DNA]</scope>
    <source>
        <strain evidence="6">zg-Y1379</strain>
    </source>
</reference>
<dbReference type="SUPFAM" id="SSF53756">
    <property type="entry name" value="UDP-Glycosyltransferase/glycogen phosphorylase"/>
    <property type="match status" value="1"/>
</dbReference>
<dbReference type="RefSeq" id="WP_232402125.1">
    <property type="nucleotide sequence ID" value="NZ_CP102173.1"/>
</dbReference>
<evidence type="ECO:0000313" key="6">
    <source>
        <dbReference type="Proteomes" id="UP001316184"/>
    </source>
</evidence>
<feature type="domain" description="Glycosyl transferase family 1" evidence="3">
    <location>
        <begin position="227"/>
        <end position="387"/>
    </location>
</feature>
<sequence>MRIALLSYRTKEHCGGQGVYVRHLSQGLAELGHEVEVFSGQPYPEDLDPRVALTKVPSMDFFREPDPFRTPRPSEFRSATDVLEYALTLTGCFAEPLTFTLRASRLLKKRVADFDIVHDNQSLGYGLLAIMRRMPLAATVHHPISRDRRVDLAAAKTWKRKLSVARWYGFVPMQARVARRIPIVLAVAGTSAADSVNDFDLDQEQMRVVPLGVDTELFAPSEDRVPGRIVAIASADRPLKGVVHLLEALAKVRTEHDVHLELVSNLEPGGPTERRIAELGLTDAVHVVNGISDEELGALLASGEIMCVPSLYEGFSLPTVEAMSCGTPIVATRAGALPEVVGTDENGDSECAVLVEPGDADALAAAIRGLVDSPETRARLGAAGRRRAVERYSWTAVAEATVAAYTEAIDAMTARNRHADR</sequence>
<evidence type="ECO:0000259" key="4">
    <source>
        <dbReference type="Pfam" id="PF13439"/>
    </source>
</evidence>
<keyword evidence="2" id="KW-0808">Transferase</keyword>
<name>A0ABY5M3H0_9ACTN</name>
<dbReference type="InterPro" id="IPR028098">
    <property type="entry name" value="Glyco_trans_4-like_N"/>
</dbReference>
<keyword evidence="6" id="KW-1185">Reference proteome</keyword>
<dbReference type="PANTHER" id="PTHR46401:SF2">
    <property type="entry name" value="GLYCOSYLTRANSFERASE WBBK-RELATED"/>
    <property type="match status" value="1"/>
</dbReference>
<dbReference type="Gene3D" id="3.40.50.2000">
    <property type="entry name" value="Glycogen Phosphorylase B"/>
    <property type="match status" value="2"/>
</dbReference>
<dbReference type="Pfam" id="PF13439">
    <property type="entry name" value="Glyco_transf_4"/>
    <property type="match status" value="1"/>
</dbReference>
<evidence type="ECO:0000259" key="3">
    <source>
        <dbReference type="Pfam" id="PF00534"/>
    </source>
</evidence>
<evidence type="ECO:0000313" key="5">
    <source>
        <dbReference type="EMBL" id="UUP12743.1"/>
    </source>
</evidence>
<dbReference type="InterPro" id="IPR001296">
    <property type="entry name" value="Glyco_trans_1"/>
</dbReference>
<organism evidence="5 6">
    <name type="scientific">Aeromicrobium wangtongii</name>
    <dbReference type="NCBI Taxonomy" id="2969247"/>
    <lineage>
        <taxon>Bacteria</taxon>
        <taxon>Bacillati</taxon>
        <taxon>Actinomycetota</taxon>
        <taxon>Actinomycetes</taxon>
        <taxon>Propionibacteriales</taxon>
        <taxon>Nocardioidaceae</taxon>
        <taxon>Aeromicrobium</taxon>
    </lineage>
</organism>
<protein>
    <submittedName>
        <fullName evidence="5">Glycosyltransferase family 4 protein</fullName>
    </submittedName>
</protein>
<dbReference type="CDD" id="cd03801">
    <property type="entry name" value="GT4_PimA-like"/>
    <property type="match status" value="1"/>
</dbReference>
<dbReference type="Proteomes" id="UP001316184">
    <property type="component" value="Chromosome"/>
</dbReference>
<dbReference type="PANTHER" id="PTHR46401">
    <property type="entry name" value="GLYCOSYLTRANSFERASE WBBK-RELATED"/>
    <property type="match status" value="1"/>
</dbReference>
<feature type="domain" description="Glycosyltransferase subfamily 4-like N-terminal" evidence="4">
    <location>
        <begin position="15"/>
        <end position="216"/>
    </location>
</feature>
<keyword evidence="1" id="KW-0328">Glycosyltransferase</keyword>
<dbReference type="Pfam" id="PF00534">
    <property type="entry name" value="Glycos_transf_1"/>
    <property type="match status" value="1"/>
</dbReference>
<evidence type="ECO:0000256" key="2">
    <source>
        <dbReference type="ARBA" id="ARBA00022679"/>
    </source>
</evidence>
<proteinExistence type="predicted"/>